<protein>
    <submittedName>
        <fullName evidence="2">Glyoxalase/bleomycin resistance protein/dioxygenase</fullName>
    </submittedName>
</protein>
<dbReference type="PROSITE" id="PS51819">
    <property type="entry name" value="VOC"/>
    <property type="match status" value="1"/>
</dbReference>
<proteinExistence type="predicted"/>
<dbReference type="RefSeq" id="WP_014803073.1">
    <property type="nucleotide sequence ID" value="NC_018020.1"/>
</dbReference>
<feature type="domain" description="VOC" evidence="1">
    <location>
        <begin position="6"/>
        <end position="115"/>
    </location>
</feature>
<dbReference type="InterPro" id="IPR052164">
    <property type="entry name" value="Anthracycline_SecMetBiosynth"/>
</dbReference>
<keyword evidence="3" id="KW-1185">Reference proteome</keyword>
<dbReference type="SUPFAM" id="SSF54593">
    <property type="entry name" value="Glyoxalase/Bleomycin resistance protein/Dihydroxybiphenyl dioxygenase"/>
    <property type="match status" value="1"/>
</dbReference>
<reference evidence="2 3" key="1">
    <citation type="submission" date="2012-06" db="EMBL/GenBank/DDBJ databases">
        <title>The complete chromosome of genome of Turneriella parva DSM 21527.</title>
        <authorList>
            <consortium name="US DOE Joint Genome Institute (JGI-PGF)"/>
            <person name="Lucas S."/>
            <person name="Han J."/>
            <person name="Lapidus A."/>
            <person name="Bruce D."/>
            <person name="Goodwin L."/>
            <person name="Pitluck S."/>
            <person name="Peters L."/>
            <person name="Kyrpides N."/>
            <person name="Mavromatis K."/>
            <person name="Ivanova N."/>
            <person name="Mikhailova N."/>
            <person name="Chertkov O."/>
            <person name="Detter J.C."/>
            <person name="Tapia R."/>
            <person name="Han C."/>
            <person name="Land M."/>
            <person name="Hauser L."/>
            <person name="Markowitz V."/>
            <person name="Cheng J.-F."/>
            <person name="Hugenholtz P."/>
            <person name="Woyke T."/>
            <person name="Wu D."/>
            <person name="Gronow S."/>
            <person name="Wellnitz S."/>
            <person name="Brambilla E."/>
            <person name="Klenk H.-P."/>
            <person name="Eisen J.A."/>
        </authorList>
    </citation>
    <scope>NUCLEOTIDE SEQUENCE [LARGE SCALE GENOMIC DNA]</scope>
    <source>
        <strain evidence="3">ATCC BAA-1111 / DSM 21527 / NCTC 11395 / H</strain>
    </source>
</reference>
<evidence type="ECO:0000259" key="1">
    <source>
        <dbReference type="PROSITE" id="PS51819"/>
    </source>
</evidence>
<dbReference type="KEGG" id="tpx:Turpa_1917"/>
<dbReference type="STRING" id="869212.Turpa_1917"/>
<accession>I4B5K7</accession>
<dbReference type="AlphaFoldDB" id="I4B5K7"/>
<sequence>MVIIETLSHINIPAKNLQKAVEFYTQFLDFEVVEESANFAVVSFDNLQLRLDTTLEPYAKVPVLSFLLDVDDFTEALQEVEQNEVAIAKGPFEVEGGESVHVVDPNGNLVELYYRED</sequence>
<dbReference type="InterPro" id="IPR037523">
    <property type="entry name" value="VOC_core"/>
</dbReference>
<dbReference type="InterPro" id="IPR029068">
    <property type="entry name" value="Glyas_Bleomycin-R_OHBP_Dase"/>
</dbReference>
<evidence type="ECO:0000313" key="3">
    <source>
        <dbReference type="Proteomes" id="UP000006048"/>
    </source>
</evidence>
<dbReference type="EMBL" id="CP002959">
    <property type="protein sequence ID" value="AFM12564.1"/>
    <property type="molecule type" value="Genomic_DNA"/>
</dbReference>
<dbReference type="CDD" id="cd06587">
    <property type="entry name" value="VOC"/>
    <property type="match status" value="1"/>
</dbReference>
<dbReference type="HOGENOM" id="CLU_2083856_0_0_12"/>
<dbReference type="Proteomes" id="UP000006048">
    <property type="component" value="Chromosome"/>
</dbReference>
<evidence type="ECO:0000313" key="2">
    <source>
        <dbReference type="EMBL" id="AFM12564.1"/>
    </source>
</evidence>
<dbReference type="PANTHER" id="PTHR33993">
    <property type="entry name" value="GLYOXALASE-RELATED"/>
    <property type="match status" value="1"/>
</dbReference>
<dbReference type="Gene3D" id="3.10.180.10">
    <property type="entry name" value="2,3-Dihydroxybiphenyl 1,2-Dioxygenase, domain 1"/>
    <property type="match status" value="1"/>
</dbReference>
<dbReference type="OrthoDB" id="192739at2"/>
<organism evidence="2 3">
    <name type="scientific">Turneriella parva (strain ATCC BAA-1111 / DSM 21527 / NCTC 11395 / H)</name>
    <name type="common">Leptospira parva</name>
    <dbReference type="NCBI Taxonomy" id="869212"/>
    <lineage>
        <taxon>Bacteria</taxon>
        <taxon>Pseudomonadati</taxon>
        <taxon>Spirochaetota</taxon>
        <taxon>Spirochaetia</taxon>
        <taxon>Leptospirales</taxon>
        <taxon>Leptospiraceae</taxon>
        <taxon>Turneriella</taxon>
    </lineage>
</organism>
<gene>
    <name evidence="2" type="ordered locus">Turpa_1917</name>
</gene>
<name>I4B5K7_TURPD</name>
<dbReference type="InterPro" id="IPR004360">
    <property type="entry name" value="Glyas_Fos-R_dOase_dom"/>
</dbReference>
<dbReference type="Pfam" id="PF00903">
    <property type="entry name" value="Glyoxalase"/>
    <property type="match status" value="1"/>
</dbReference>